<keyword evidence="1" id="KW-0472">Membrane</keyword>
<dbReference type="Pfam" id="PF02470">
    <property type="entry name" value="MlaD"/>
    <property type="match status" value="1"/>
</dbReference>
<proteinExistence type="predicted"/>
<evidence type="ECO:0000256" key="1">
    <source>
        <dbReference type="SAM" id="Phobius"/>
    </source>
</evidence>
<comment type="caution">
    <text evidence="4">The sequence shown here is derived from an EMBL/GenBank/DDBJ whole genome shotgun (WGS) entry which is preliminary data.</text>
</comment>
<evidence type="ECO:0000313" key="5">
    <source>
        <dbReference type="Proteomes" id="UP000655751"/>
    </source>
</evidence>
<feature type="domain" description="Mce/MlaD" evidence="2">
    <location>
        <begin position="52"/>
        <end position="124"/>
    </location>
</feature>
<dbReference type="EMBL" id="JADMLG010000003">
    <property type="protein sequence ID" value="MBH0776353.1"/>
    <property type="molecule type" value="Genomic_DNA"/>
</dbReference>
<accession>A0A931I9G3</accession>
<dbReference type="Pfam" id="PF11887">
    <property type="entry name" value="Mce4_CUP1"/>
    <property type="match status" value="1"/>
</dbReference>
<feature type="domain" description="Mammalian cell entry C-terminal" evidence="3">
    <location>
        <begin position="134"/>
        <end position="319"/>
    </location>
</feature>
<evidence type="ECO:0000313" key="4">
    <source>
        <dbReference type="EMBL" id="MBH0776353.1"/>
    </source>
</evidence>
<dbReference type="PANTHER" id="PTHR33371:SF18">
    <property type="entry name" value="MCE-FAMILY PROTEIN MCE3C"/>
    <property type="match status" value="1"/>
</dbReference>
<dbReference type="PANTHER" id="PTHR33371">
    <property type="entry name" value="INTERMEMBRANE PHOSPHOLIPID TRANSPORT SYSTEM BINDING PROTEIN MLAD-RELATED"/>
    <property type="match status" value="1"/>
</dbReference>
<dbReference type="InterPro" id="IPR024516">
    <property type="entry name" value="Mce_C"/>
</dbReference>
<dbReference type="NCBIfam" id="TIGR00996">
    <property type="entry name" value="Mtu_fam_mce"/>
    <property type="match status" value="1"/>
</dbReference>
<dbReference type="AlphaFoldDB" id="A0A931I9G3"/>
<dbReference type="RefSeq" id="WP_196148700.1">
    <property type="nucleotide sequence ID" value="NZ_JADMLG010000003.1"/>
</dbReference>
<evidence type="ECO:0000259" key="3">
    <source>
        <dbReference type="Pfam" id="PF11887"/>
    </source>
</evidence>
<dbReference type="GO" id="GO:0005576">
    <property type="term" value="C:extracellular region"/>
    <property type="evidence" value="ECO:0007669"/>
    <property type="project" value="TreeGrafter"/>
</dbReference>
<sequence>MKSPTPNRLRKSFTDERTGALDPLRVGMASVVVLVTVLLITVFVNSLHLGKATYRAQFAQAAGISAGDAVTYVGIPVGIVTDTRLAGDRVVVTMKLDRDTPLGADTHASIKLTTLLGSRYVELRSDGAGRLHDNIIPLTQTDVPYDLQTALQDATKTFAAVDAEQIATSMTTLSEQLRGLPPLVPEVLRDVQALSSVIAQRRDQIGTLLTSTEQVTTVIRDQQADLASLVSRGRTVLQEINARQDALRRLLAATTTLVHQLEPVVVDDRAQMQTLLDDLGAMTSMIAANDALLRNILQILPVPWRLFANATGTGMELSANAPDGAFIDSFMCALSKRAVEVGKAPYQKDCQ</sequence>
<dbReference type="InterPro" id="IPR005693">
    <property type="entry name" value="Mce"/>
</dbReference>
<gene>
    <name evidence="4" type="ORF">IT779_08660</name>
</gene>
<organism evidence="4 5">
    <name type="scientific">Nocardia bovistercoris</name>
    <dbReference type="NCBI Taxonomy" id="2785916"/>
    <lineage>
        <taxon>Bacteria</taxon>
        <taxon>Bacillati</taxon>
        <taxon>Actinomycetota</taxon>
        <taxon>Actinomycetes</taxon>
        <taxon>Mycobacteriales</taxon>
        <taxon>Nocardiaceae</taxon>
        <taxon>Nocardia</taxon>
    </lineage>
</organism>
<keyword evidence="5" id="KW-1185">Reference proteome</keyword>
<dbReference type="InterPro" id="IPR003399">
    <property type="entry name" value="Mce/MlaD"/>
</dbReference>
<keyword evidence="1" id="KW-0812">Transmembrane</keyword>
<reference evidence="4" key="1">
    <citation type="submission" date="2020-11" db="EMBL/GenBank/DDBJ databases">
        <title>Nocardia NEAU-351.nov., a novel actinomycete isolated from the cow dung.</title>
        <authorList>
            <person name="Zhang X."/>
        </authorList>
    </citation>
    <scope>NUCLEOTIDE SEQUENCE</scope>
    <source>
        <strain evidence="4">NEAU-351</strain>
    </source>
</reference>
<evidence type="ECO:0000259" key="2">
    <source>
        <dbReference type="Pfam" id="PF02470"/>
    </source>
</evidence>
<protein>
    <submittedName>
        <fullName evidence="4">MCE family protein</fullName>
    </submittedName>
</protein>
<dbReference type="Proteomes" id="UP000655751">
    <property type="component" value="Unassembled WGS sequence"/>
</dbReference>
<keyword evidence="1" id="KW-1133">Transmembrane helix</keyword>
<feature type="transmembrane region" description="Helical" evidence="1">
    <location>
        <begin position="26"/>
        <end position="47"/>
    </location>
</feature>
<dbReference type="InterPro" id="IPR052336">
    <property type="entry name" value="MlaD_Phospholipid_Transporter"/>
</dbReference>
<name>A0A931I9G3_9NOCA</name>